<dbReference type="SMART" id="SM00360">
    <property type="entry name" value="RRM"/>
    <property type="match status" value="3"/>
</dbReference>
<dbReference type="PANTHER" id="PTHR21245">
    <property type="entry name" value="HETEROGENEOUS NUCLEAR RIBONUCLEOPROTEIN"/>
    <property type="match status" value="1"/>
</dbReference>
<gene>
    <name evidence="5" type="ORF">KP509_03G033700</name>
</gene>
<evidence type="ECO:0000313" key="5">
    <source>
        <dbReference type="EMBL" id="KAH7441321.1"/>
    </source>
</evidence>
<dbReference type="InterPro" id="IPR012677">
    <property type="entry name" value="Nucleotide-bd_a/b_plait_sf"/>
</dbReference>
<keyword evidence="1 2" id="KW-0694">RNA-binding</keyword>
<dbReference type="Pfam" id="PF00076">
    <property type="entry name" value="RRM_1"/>
    <property type="match status" value="3"/>
</dbReference>
<evidence type="ECO:0000259" key="4">
    <source>
        <dbReference type="PROSITE" id="PS50102"/>
    </source>
</evidence>
<feature type="compositionally biased region" description="Basic and acidic residues" evidence="3">
    <location>
        <begin position="426"/>
        <end position="442"/>
    </location>
</feature>
<feature type="compositionally biased region" description="Low complexity" evidence="3">
    <location>
        <begin position="462"/>
        <end position="475"/>
    </location>
</feature>
<feature type="domain" description="RRM" evidence="4">
    <location>
        <begin position="237"/>
        <end position="317"/>
    </location>
</feature>
<dbReference type="GO" id="GO:0003723">
    <property type="term" value="F:RNA binding"/>
    <property type="evidence" value="ECO:0007669"/>
    <property type="project" value="UniProtKB-UniRule"/>
</dbReference>
<sequence length="663" mass="73551">MEHEEIEGAGYNDEEVEEYEEVEVEEIEEVEVEEGDDEEEHVVDAEVIEQRPVSERQKRKKFEVFVGGLDKDATEEDVRKTFEEVGEVVEVRLMRHPQTGKNKGYAFVRFATVDQAKRAATEFERTKIRGKECGVVPSEDNDTLFVGNISKTWKKEQVLEKLKEYGVEGVEEITLMADSANEELNRGYAFVELATHNDAVKAYMRLSKPDAIFGFDRSAKVAWAEPLIDDEALAKVKSVFVDGVPESWDEPKVKEHFEKFGEIERIVLGKNSFKSKRNDYAFVNYVTREAAVACVEAFKDGELVDGDAKIKVKVSLSKPIPRKKYVQGARGGYPIGSYPFGRGRGFAPRGSFIPRRSRGGRGFLRGGRFGWSAGRRPYEESRYSRPPKRPYVDRQYLDERPRVRPPPRGAAPPRASRGAPRGSYSWREEPVSARRPSYEHSPPRGRGGRWGRGGSYRDDYSSRGGRISTGFTRGGSSRRGRGGPFREDYAAPRADPFPRRPGRGHAYDRNLDGNYGSAVPSDYTDAGQGTKRSYTDVTPSYYDSSRRSYPRARIDYVDPAPSSGTHYMEPTRAPLGRSSVGGRNAVPQPGGALPQAPLTVYDQQGSSALHGSGGHGYSSMMPGANEYSSGAVESRGGTYGSASYGARTASTYGLTGGSSGSYY</sequence>
<proteinExistence type="predicted"/>
<dbReference type="EMBL" id="CM035408">
    <property type="protein sequence ID" value="KAH7441321.1"/>
    <property type="molecule type" value="Genomic_DNA"/>
</dbReference>
<dbReference type="Proteomes" id="UP000825935">
    <property type="component" value="Chromosome 3"/>
</dbReference>
<evidence type="ECO:0000256" key="2">
    <source>
        <dbReference type="PROSITE-ProRule" id="PRU00176"/>
    </source>
</evidence>
<evidence type="ECO:0000256" key="3">
    <source>
        <dbReference type="SAM" id="MobiDB-lite"/>
    </source>
</evidence>
<keyword evidence="6" id="KW-1185">Reference proteome</keyword>
<dbReference type="PROSITE" id="PS50102">
    <property type="entry name" value="RRM"/>
    <property type="match status" value="3"/>
</dbReference>
<comment type="caution">
    <text evidence="5">The sequence shown here is derived from an EMBL/GenBank/DDBJ whole genome shotgun (WGS) entry which is preliminary data.</text>
</comment>
<dbReference type="AlphaFoldDB" id="A0A8T2UYJ9"/>
<dbReference type="CDD" id="cd00590">
    <property type="entry name" value="RRM_SF"/>
    <property type="match status" value="2"/>
</dbReference>
<dbReference type="Gene3D" id="3.30.70.330">
    <property type="match status" value="3"/>
</dbReference>
<name>A0A8T2UYJ9_CERRI</name>
<accession>A0A8T2UYJ9</accession>
<feature type="compositionally biased region" description="Basic and acidic residues" evidence="3">
    <location>
        <begin position="390"/>
        <end position="402"/>
    </location>
</feature>
<feature type="domain" description="RRM" evidence="4">
    <location>
        <begin position="62"/>
        <end position="140"/>
    </location>
</feature>
<dbReference type="SUPFAM" id="SSF54928">
    <property type="entry name" value="RNA-binding domain, RBD"/>
    <property type="match status" value="2"/>
</dbReference>
<dbReference type="InterPro" id="IPR035979">
    <property type="entry name" value="RBD_domain_sf"/>
</dbReference>
<feature type="domain" description="RRM" evidence="4">
    <location>
        <begin position="142"/>
        <end position="226"/>
    </location>
</feature>
<dbReference type="InterPro" id="IPR000504">
    <property type="entry name" value="RRM_dom"/>
</dbReference>
<feature type="region of interest" description="Disordered" evidence="3">
    <location>
        <begin position="560"/>
        <end position="591"/>
    </location>
</feature>
<dbReference type="OrthoDB" id="3800936at2759"/>
<reference evidence="5" key="1">
    <citation type="submission" date="2021-08" db="EMBL/GenBank/DDBJ databases">
        <title>WGS assembly of Ceratopteris richardii.</title>
        <authorList>
            <person name="Marchant D.B."/>
            <person name="Chen G."/>
            <person name="Jenkins J."/>
            <person name="Shu S."/>
            <person name="Leebens-Mack J."/>
            <person name="Grimwood J."/>
            <person name="Schmutz J."/>
            <person name="Soltis P."/>
            <person name="Soltis D."/>
            <person name="Chen Z.-H."/>
        </authorList>
    </citation>
    <scope>NUCLEOTIDE SEQUENCE</scope>
    <source>
        <strain evidence="5">Whitten #5841</strain>
        <tissue evidence="5">Leaf</tissue>
    </source>
</reference>
<feature type="compositionally biased region" description="Low complexity" evidence="3">
    <location>
        <begin position="411"/>
        <end position="422"/>
    </location>
</feature>
<evidence type="ECO:0000256" key="1">
    <source>
        <dbReference type="ARBA" id="ARBA00022884"/>
    </source>
</evidence>
<protein>
    <recommendedName>
        <fullName evidence="4">RRM domain-containing protein</fullName>
    </recommendedName>
</protein>
<feature type="region of interest" description="Disordered" evidence="3">
    <location>
        <begin position="377"/>
        <end position="546"/>
    </location>
</feature>
<evidence type="ECO:0000313" key="6">
    <source>
        <dbReference type="Proteomes" id="UP000825935"/>
    </source>
</evidence>
<organism evidence="5 6">
    <name type="scientific">Ceratopteris richardii</name>
    <name type="common">Triangle waterfern</name>
    <dbReference type="NCBI Taxonomy" id="49495"/>
    <lineage>
        <taxon>Eukaryota</taxon>
        <taxon>Viridiplantae</taxon>
        <taxon>Streptophyta</taxon>
        <taxon>Embryophyta</taxon>
        <taxon>Tracheophyta</taxon>
        <taxon>Polypodiopsida</taxon>
        <taxon>Polypodiidae</taxon>
        <taxon>Polypodiales</taxon>
        <taxon>Pteridineae</taxon>
        <taxon>Pteridaceae</taxon>
        <taxon>Parkerioideae</taxon>
        <taxon>Ceratopteris</taxon>
    </lineage>
</organism>